<evidence type="ECO:0000313" key="3">
    <source>
        <dbReference type="Proteomes" id="UP000657918"/>
    </source>
</evidence>
<dbReference type="AlphaFoldDB" id="A0A835JCV2"/>
<sequence length="394" mass="44924">MERLICHLQSINGDLLTDILSRVDGSALASVAGTCSELRVIARDQGLWKKLCHSRWPSTALEEAEHLISGSFHDCFDKFYLDACPLVLYDEDASANSLKLPECADLKPPTSPSDLLSLIDVYYKNRCVLSRILDGIPEAVDIFKHGLVDSNWEMIADERQKWFLDYPFKLELMGLKDDDDDDALDSPISSTNEAGKSKENHCKKLIEDLRLSWILVDKKTGKAVNLSSWKPLSVQKSWPYHATYVMQFGCVLPVEESLLPQKLARFIITTRIKMTEREECLKWSEISMRIENIEGAHVNGRSSLMILSKALYSQRSANQFKFEEGLRKYEKQKREMTRRRESKEALADRLFTFIEITVFVASLALSCQGEVYTGKGVKILNKLSVLIWNIGPYR</sequence>
<name>A0A835JCV2_9ROSI</name>
<dbReference type="Pfam" id="PF12937">
    <property type="entry name" value="F-box-like"/>
    <property type="match status" value="1"/>
</dbReference>
<dbReference type="OrthoDB" id="830048at2759"/>
<evidence type="ECO:0000259" key="1">
    <source>
        <dbReference type="Pfam" id="PF12937"/>
    </source>
</evidence>
<evidence type="ECO:0000313" key="2">
    <source>
        <dbReference type="EMBL" id="KAF9667081.1"/>
    </source>
</evidence>
<dbReference type="InterPro" id="IPR036047">
    <property type="entry name" value="F-box-like_dom_sf"/>
</dbReference>
<dbReference type="SUPFAM" id="SSF81383">
    <property type="entry name" value="F-box domain"/>
    <property type="match status" value="1"/>
</dbReference>
<reference evidence="2 3" key="1">
    <citation type="submission" date="2020-10" db="EMBL/GenBank/DDBJ databases">
        <title>Plant Genome Project.</title>
        <authorList>
            <person name="Zhang R.-G."/>
        </authorList>
    </citation>
    <scope>NUCLEOTIDE SEQUENCE [LARGE SCALE GENOMIC DNA]</scope>
    <source>
        <strain evidence="2">FAFU-HL-1</strain>
        <tissue evidence="2">Leaf</tissue>
    </source>
</reference>
<dbReference type="Gene3D" id="1.20.1280.50">
    <property type="match status" value="1"/>
</dbReference>
<dbReference type="Proteomes" id="UP000657918">
    <property type="component" value="Chromosome 16"/>
</dbReference>
<dbReference type="EMBL" id="JADGMS010000016">
    <property type="protein sequence ID" value="KAF9667081.1"/>
    <property type="molecule type" value="Genomic_DNA"/>
</dbReference>
<proteinExistence type="predicted"/>
<dbReference type="PANTHER" id="PTHR33736:SF15">
    <property type="entry name" value="F-BOX DOMAIN-CONTAINING PROTEIN"/>
    <property type="match status" value="1"/>
</dbReference>
<organism evidence="2 3">
    <name type="scientific">Salix dunnii</name>
    <dbReference type="NCBI Taxonomy" id="1413687"/>
    <lineage>
        <taxon>Eukaryota</taxon>
        <taxon>Viridiplantae</taxon>
        <taxon>Streptophyta</taxon>
        <taxon>Embryophyta</taxon>
        <taxon>Tracheophyta</taxon>
        <taxon>Spermatophyta</taxon>
        <taxon>Magnoliopsida</taxon>
        <taxon>eudicotyledons</taxon>
        <taxon>Gunneridae</taxon>
        <taxon>Pentapetalae</taxon>
        <taxon>rosids</taxon>
        <taxon>fabids</taxon>
        <taxon>Malpighiales</taxon>
        <taxon>Salicaceae</taxon>
        <taxon>Saliceae</taxon>
        <taxon>Salix</taxon>
    </lineage>
</organism>
<gene>
    <name evidence="2" type="ORF">SADUNF_Sadunf16G0295900</name>
</gene>
<accession>A0A835JCV2</accession>
<keyword evidence="3" id="KW-1185">Reference proteome</keyword>
<dbReference type="InterPro" id="IPR045283">
    <property type="entry name" value="AT3G44326-like"/>
</dbReference>
<comment type="caution">
    <text evidence="2">The sequence shown here is derived from an EMBL/GenBank/DDBJ whole genome shotgun (WGS) entry which is preliminary data.</text>
</comment>
<protein>
    <recommendedName>
        <fullName evidence="1">F-box domain-containing protein</fullName>
    </recommendedName>
</protein>
<feature type="domain" description="F-box" evidence="1">
    <location>
        <begin position="14"/>
        <end position="53"/>
    </location>
</feature>
<dbReference type="PANTHER" id="PTHR33736">
    <property type="entry name" value="F-BOX PROTEIN-RELATED"/>
    <property type="match status" value="1"/>
</dbReference>
<dbReference type="InterPro" id="IPR001810">
    <property type="entry name" value="F-box_dom"/>
</dbReference>